<protein>
    <recommendedName>
        <fullName evidence="3">Carboxylic ester hydrolase</fullName>
        <ecNumber evidence="3">3.1.1.-</ecNumber>
    </recommendedName>
</protein>
<proteinExistence type="inferred from homology"/>
<evidence type="ECO:0000313" key="6">
    <source>
        <dbReference type="Proteomes" id="UP000316706"/>
    </source>
</evidence>
<dbReference type="Proteomes" id="UP000316706">
    <property type="component" value="Unassembled WGS sequence"/>
</dbReference>
<evidence type="ECO:0000256" key="1">
    <source>
        <dbReference type="ARBA" id="ARBA00005964"/>
    </source>
</evidence>
<evidence type="ECO:0000313" key="5">
    <source>
        <dbReference type="EMBL" id="TQM67096.1"/>
    </source>
</evidence>
<dbReference type="GO" id="GO:0016787">
    <property type="term" value="F:hydrolase activity"/>
    <property type="evidence" value="ECO:0007669"/>
    <property type="project" value="UniProtKB-KW"/>
</dbReference>
<comment type="similarity">
    <text evidence="1 3">Belongs to the type-B carboxylesterase/lipase family.</text>
</comment>
<organism evidence="5 6">
    <name type="scientific">Actinomadura hallensis</name>
    <dbReference type="NCBI Taxonomy" id="337895"/>
    <lineage>
        <taxon>Bacteria</taxon>
        <taxon>Bacillati</taxon>
        <taxon>Actinomycetota</taxon>
        <taxon>Actinomycetes</taxon>
        <taxon>Streptosporangiales</taxon>
        <taxon>Thermomonosporaceae</taxon>
        <taxon>Actinomadura</taxon>
    </lineage>
</organism>
<gene>
    <name evidence="5" type="ORF">FHX41_0694</name>
</gene>
<keyword evidence="2 3" id="KW-0378">Hydrolase</keyword>
<keyword evidence="6" id="KW-1185">Reference proteome</keyword>
<comment type="caution">
    <text evidence="5">The sequence shown here is derived from an EMBL/GenBank/DDBJ whole genome shotgun (WGS) entry which is preliminary data.</text>
</comment>
<dbReference type="InterPro" id="IPR050309">
    <property type="entry name" value="Type-B_Carboxylest/Lipase"/>
</dbReference>
<dbReference type="RefSeq" id="WP_141966147.1">
    <property type="nucleotide sequence ID" value="NZ_VFPO01000001.1"/>
</dbReference>
<evidence type="ECO:0000256" key="2">
    <source>
        <dbReference type="ARBA" id="ARBA00022801"/>
    </source>
</evidence>
<dbReference type="EC" id="3.1.1.-" evidence="3"/>
<evidence type="ECO:0000259" key="4">
    <source>
        <dbReference type="Pfam" id="PF00135"/>
    </source>
</evidence>
<dbReference type="InterPro" id="IPR029058">
    <property type="entry name" value="AB_hydrolase_fold"/>
</dbReference>
<dbReference type="PANTHER" id="PTHR11559">
    <property type="entry name" value="CARBOXYLESTERASE"/>
    <property type="match status" value="1"/>
</dbReference>
<dbReference type="Pfam" id="PF00135">
    <property type="entry name" value="COesterase"/>
    <property type="match status" value="1"/>
</dbReference>
<name>A0A543I930_9ACTN</name>
<dbReference type="InterPro" id="IPR019826">
    <property type="entry name" value="Carboxylesterase_B_AS"/>
</dbReference>
<reference evidence="5 6" key="1">
    <citation type="submission" date="2019-06" db="EMBL/GenBank/DDBJ databases">
        <title>Sequencing the genomes of 1000 actinobacteria strains.</title>
        <authorList>
            <person name="Klenk H.-P."/>
        </authorList>
    </citation>
    <scope>NUCLEOTIDE SEQUENCE [LARGE SCALE GENOMIC DNA]</scope>
    <source>
        <strain evidence="5 6">DSM 45043</strain>
    </source>
</reference>
<dbReference type="PROSITE" id="PS00122">
    <property type="entry name" value="CARBOXYLESTERASE_B_1"/>
    <property type="match status" value="1"/>
</dbReference>
<dbReference type="SUPFAM" id="SSF53474">
    <property type="entry name" value="alpha/beta-Hydrolases"/>
    <property type="match status" value="1"/>
</dbReference>
<dbReference type="Gene3D" id="3.40.50.1820">
    <property type="entry name" value="alpha/beta hydrolase"/>
    <property type="match status" value="1"/>
</dbReference>
<feature type="domain" description="Carboxylesterase type B" evidence="4">
    <location>
        <begin position="47"/>
        <end position="543"/>
    </location>
</feature>
<sequence length="544" mass="58678">MTGGFGASARRERRTAAGLAMASAVAATIAACAVTPARVLAAGDDGTVVPTDKGKVRGVQRDGYREFLGIPFAAPPTGNRRWTAPAAHTRWSGVREATAPGDRCAQNSSSTGTPASYAEDCLYLNVTAPDSASSGRTKPVMVWLHGGGFVEGSGGEYDPRRLAVLGDVVVVTVNYRLGVFGNFGHPELDGSGSFGLQDQQAALRWVRRNARAFGGDPHNVTLFGQSAGGQSVCAHLSSPQAAGLFDRAIVQSSFCTRDIPANLLAPGLPNVPPWEGPESLASRGQQAAAELGCDAPSTALDCLRRLPTARLMKIFGQFAGLSYGSRTLPDNPHLAFRTGKFARIPVLSGTTRDETTYIQAINDLAAGPLTAALYRQYLVRAFGRRAVEVAARYPLRQGRPPSRTWAAVTTDSGLACPTLERNRVMSRFVPTYAYEFADRTAPPVLPDVGYPYGAYHSADAFYLFDVRPPAKQPKLDLAQRRLSDAMIRYWTNFARTGDPNGKDLPRWEEFRAGAQSENIRSLTTELPLPKPVDFSREHKCDFWL</sequence>
<dbReference type="InterPro" id="IPR002018">
    <property type="entry name" value="CarbesteraseB"/>
</dbReference>
<dbReference type="AlphaFoldDB" id="A0A543I930"/>
<dbReference type="OrthoDB" id="4308422at2"/>
<accession>A0A543I930</accession>
<evidence type="ECO:0000256" key="3">
    <source>
        <dbReference type="RuleBase" id="RU361235"/>
    </source>
</evidence>
<dbReference type="EMBL" id="VFPO01000001">
    <property type="protein sequence ID" value="TQM67096.1"/>
    <property type="molecule type" value="Genomic_DNA"/>
</dbReference>